<reference evidence="3 4" key="1">
    <citation type="submission" date="2024-09" db="EMBL/GenBank/DDBJ databases">
        <title>Rethinking Asexuality: The Enigmatic Case of Functional Sexual Genes in Lepraria (Stereocaulaceae).</title>
        <authorList>
            <person name="Doellman M."/>
            <person name="Sun Y."/>
            <person name="Barcenas-Pena A."/>
            <person name="Lumbsch H.T."/>
            <person name="Grewe F."/>
        </authorList>
    </citation>
    <scope>NUCLEOTIDE SEQUENCE [LARGE SCALE GENOMIC DNA]</scope>
    <source>
        <strain evidence="3 4">Grewe 0041</strain>
    </source>
</reference>
<dbReference type="EMBL" id="JBHFEH010000013">
    <property type="protein sequence ID" value="KAL2055059.1"/>
    <property type="molecule type" value="Genomic_DNA"/>
</dbReference>
<accession>A0ABR4BB25</accession>
<feature type="region of interest" description="Disordered" evidence="1">
    <location>
        <begin position="141"/>
        <end position="160"/>
    </location>
</feature>
<gene>
    <name evidence="3" type="ORF">ABVK25_004881</name>
</gene>
<dbReference type="Proteomes" id="UP001590951">
    <property type="component" value="Unassembled WGS sequence"/>
</dbReference>
<comment type="caution">
    <text evidence="3">The sequence shown here is derived from an EMBL/GenBank/DDBJ whole genome shotgun (WGS) entry which is preliminary data.</text>
</comment>
<evidence type="ECO:0000259" key="2">
    <source>
        <dbReference type="PROSITE" id="PS00028"/>
    </source>
</evidence>
<proteinExistence type="predicted"/>
<evidence type="ECO:0000313" key="3">
    <source>
        <dbReference type="EMBL" id="KAL2055059.1"/>
    </source>
</evidence>
<dbReference type="PROSITE" id="PS00028">
    <property type="entry name" value="ZINC_FINGER_C2H2_1"/>
    <property type="match status" value="1"/>
</dbReference>
<feature type="region of interest" description="Disordered" evidence="1">
    <location>
        <begin position="1"/>
        <end position="21"/>
    </location>
</feature>
<sequence length="733" mass="81564">MDAHSQPLPSRSLHESPATSSLIQTVSPQYISLPRRTQQSTVHLVQPRSRSVDCRDEQLTPTLPTQPQRLAIVLLKSYDPPEVLAWLKVIRSLGPGYRHRYAPGALTRPEFDALSELEGCTDRLIVAWLESFNGAENSRLTSARQNLTSPSTAQALHTSQQQSLRSAPISLIRPHPLPSPSSHPTCQDSSGTDLGRNTTSAFVPGQPLSDDIISLSSDHHTHPHWCTACEKKKVIWTCDGWKRHMREHETIYPCMPHGPVRINDTGASCYFCGIHDPDESHLGTHAVSQCFGRYGEARSYTRRVNLLNHLRTSHGVLDGSALADEGQNTTKTGKSVFSCGFCVSCFSTITEQISHIDTEHWTRRQELSDWSCNNVILGLLSRPGLREAWQGLLVKCQLSLNPQPDFCWDRTMIGDLQLILEQSRYSAEVLAELAFIQSAYYKNLQSDIGLDGTGDPTKRQKDNGGMPLEAEHGLGAVRVVQTPVIRSDHRPSTLIRRCQHIGAPGYNPHGGTSNVDNSRFQLSSLLPGRIQVSETLHERMPTALQEDDIVAANQPNPIVQSTDPWNRTSSAVAAENTFNRPWTVYTPIEPQNHGTHLQSQSPVDPAKGWSGDFDIDYNSLTTTTSTQESSGQFDQDAQSFRVFDTYQMDTPPSSFGDTLASVSSGSAQACQTSPDLVVRLNRKPSRSRIRGYDDEADAVPEVEVNTGQRSRYRYHDDHLRRKRRVNEITDDES</sequence>
<dbReference type="InterPro" id="IPR013087">
    <property type="entry name" value="Znf_C2H2_type"/>
</dbReference>
<keyword evidence="4" id="KW-1185">Reference proteome</keyword>
<name>A0ABR4BB25_9LECA</name>
<feature type="region of interest" description="Disordered" evidence="1">
    <location>
        <begin position="171"/>
        <end position="201"/>
    </location>
</feature>
<feature type="domain" description="C2H2-type" evidence="2">
    <location>
        <begin position="339"/>
        <end position="360"/>
    </location>
</feature>
<organism evidence="3 4">
    <name type="scientific">Lepraria finkii</name>
    <dbReference type="NCBI Taxonomy" id="1340010"/>
    <lineage>
        <taxon>Eukaryota</taxon>
        <taxon>Fungi</taxon>
        <taxon>Dikarya</taxon>
        <taxon>Ascomycota</taxon>
        <taxon>Pezizomycotina</taxon>
        <taxon>Lecanoromycetes</taxon>
        <taxon>OSLEUM clade</taxon>
        <taxon>Lecanoromycetidae</taxon>
        <taxon>Lecanorales</taxon>
        <taxon>Lecanorineae</taxon>
        <taxon>Stereocaulaceae</taxon>
        <taxon>Lepraria</taxon>
    </lineage>
</organism>
<evidence type="ECO:0000313" key="4">
    <source>
        <dbReference type="Proteomes" id="UP001590951"/>
    </source>
</evidence>
<evidence type="ECO:0000256" key="1">
    <source>
        <dbReference type="SAM" id="MobiDB-lite"/>
    </source>
</evidence>
<protein>
    <recommendedName>
        <fullName evidence="2">C2H2-type domain-containing protein</fullName>
    </recommendedName>
</protein>
<feature type="compositionally biased region" description="Polar residues" evidence="1">
    <location>
        <begin position="185"/>
        <end position="201"/>
    </location>
</feature>